<dbReference type="SMART" id="SM00456">
    <property type="entry name" value="WW"/>
    <property type="match status" value="1"/>
</dbReference>
<feature type="compositionally biased region" description="Polar residues" evidence="2">
    <location>
        <begin position="296"/>
        <end position="311"/>
    </location>
</feature>
<dbReference type="PROSITE" id="PS50020">
    <property type="entry name" value="WW_DOMAIN_2"/>
    <property type="match status" value="1"/>
</dbReference>
<dbReference type="OrthoDB" id="191651at2759"/>
<evidence type="ECO:0000313" key="5">
    <source>
        <dbReference type="Proteomes" id="UP000242913"/>
    </source>
</evidence>
<keyword evidence="5" id="KW-1185">Reference proteome</keyword>
<accession>A0A238BNX0</accession>
<dbReference type="GO" id="GO:0000398">
    <property type="term" value="P:mRNA splicing, via spliceosome"/>
    <property type="evidence" value="ECO:0007669"/>
    <property type="project" value="InterPro"/>
</dbReference>
<feature type="coiled-coil region" evidence="1">
    <location>
        <begin position="95"/>
        <end position="122"/>
    </location>
</feature>
<evidence type="ECO:0000256" key="1">
    <source>
        <dbReference type="SAM" id="Coils"/>
    </source>
</evidence>
<dbReference type="Proteomes" id="UP000242913">
    <property type="component" value="Unassembled WGS sequence"/>
</dbReference>
<feature type="region of interest" description="Disordered" evidence="2">
    <location>
        <begin position="172"/>
        <end position="199"/>
    </location>
</feature>
<gene>
    <name evidence="4" type="ORF">X798_06672</name>
</gene>
<dbReference type="AlphaFoldDB" id="A0A238BNX0"/>
<organism evidence="4 5">
    <name type="scientific">Onchocerca flexuosa</name>
    <dbReference type="NCBI Taxonomy" id="387005"/>
    <lineage>
        <taxon>Eukaryota</taxon>
        <taxon>Metazoa</taxon>
        <taxon>Ecdysozoa</taxon>
        <taxon>Nematoda</taxon>
        <taxon>Chromadorea</taxon>
        <taxon>Rhabditida</taxon>
        <taxon>Spirurina</taxon>
        <taxon>Spiruromorpha</taxon>
        <taxon>Filarioidea</taxon>
        <taxon>Onchocercidae</taxon>
        <taxon>Onchocerca</taxon>
    </lineage>
</organism>
<dbReference type="InterPro" id="IPR001202">
    <property type="entry name" value="WW_dom"/>
</dbReference>
<name>A0A238BNX0_9BILA</name>
<sequence>MYGHKIIALELVHPGIAMRGILGYSRRIDRYRYVEKMTDVWKSNARKFCEICKSDEARIHPIDGRTELKVNFSLRVWFADNRVSIEHHEGGQKHKAAIQAKLRELGKQSKQKEKEQSDLRATLAMMESAASKSMGIGDSCPSAGVVGPMPKPKKYMDPRAHSASIAEMARQMAQQRKAQELERSKAEHETESRECGPEDETVWVEAKADNGTPYYFHMYSGVTVWERPENYYTAEQYTMKLAMMENNTDAMAENQITEPNKLKSELRRHWRQQDIPGMNKSQSKIAKKLPEESNREQISSNIQDPSTSQSTAINEIRENLSEKPQIMKFDPEMDATNFVLNECDIPLPPSSQSSPVLFQDSKQQKLALNMAMKEEMSEESSSSRTILNDYSNTGGENVNVKNETENKVIEKTVEEKKSLRSGPYGPWVPVEKLPEKPKVDWELPTEGQGQKRASEPVLAPEDLITFGDKSAVKYFEREKKRMNVVS</sequence>
<dbReference type="Gene3D" id="2.20.70.10">
    <property type="match status" value="1"/>
</dbReference>
<dbReference type="InterPro" id="IPR040023">
    <property type="entry name" value="WBP4"/>
</dbReference>
<feature type="compositionally biased region" description="Basic and acidic residues" evidence="2">
    <location>
        <begin position="177"/>
        <end position="196"/>
    </location>
</feature>
<proteinExistence type="predicted"/>
<dbReference type="EMBL" id="KZ270135">
    <property type="protein sequence ID" value="OZC06345.1"/>
    <property type="molecule type" value="Genomic_DNA"/>
</dbReference>
<dbReference type="InterPro" id="IPR036020">
    <property type="entry name" value="WW_dom_sf"/>
</dbReference>
<dbReference type="PANTHER" id="PTHR13173:SF10">
    <property type="entry name" value="WW DOMAIN-BINDING PROTEIN 4"/>
    <property type="match status" value="1"/>
</dbReference>
<feature type="domain" description="WW" evidence="3">
    <location>
        <begin position="197"/>
        <end position="230"/>
    </location>
</feature>
<dbReference type="GO" id="GO:0003723">
    <property type="term" value="F:RNA binding"/>
    <property type="evidence" value="ECO:0007669"/>
    <property type="project" value="TreeGrafter"/>
</dbReference>
<dbReference type="PANTHER" id="PTHR13173">
    <property type="entry name" value="WW DOMAIN BINDING PROTEIN 4"/>
    <property type="match status" value="1"/>
</dbReference>
<protein>
    <recommendedName>
        <fullName evidence="3">WW domain-containing protein</fullName>
    </recommendedName>
</protein>
<dbReference type="SUPFAM" id="SSF51045">
    <property type="entry name" value="WW domain"/>
    <property type="match status" value="1"/>
</dbReference>
<feature type="region of interest" description="Disordered" evidence="2">
    <location>
        <begin position="277"/>
        <end position="311"/>
    </location>
</feature>
<dbReference type="GO" id="GO:0071011">
    <property type="term" value="C:precatalytic spliceosome"/>
    <property type="evidence" value="ECO:0007669"/>
    <property type="project" value="TreeGrafter"/>
</dbReference>
<evidence type="ECO:0000259" key="3">
    <source>
        <dbReference type="PROSITE" id="PS50020"/>
    </source>
</evidence>
<evidence type="ECO:0000256" key="2">
    <source>
        <dbReference type="SAM" id="MobiDB-lite"/>
    </source>
</evidence>
<evidence type="ECO:0000313" key="4">
    <source>
        <dbReference type="EMBL" id="OZC06345.1"/>
    </source>
</evidence>
<dbReference type="CDD" id="cd00201">
    <property type="entry name" value="WW"/>
    <property type="match status" value="1"/>
</dbReference>
<reference evidence="4 5" key="1">
    <citation type="submission" date="2015-12" db="EMBL/GenBank/DDBJ databases">
        <title>Draft genome of the nematode, Onchocerca flexuosa.</title>
        <authorList>
            <person name="Mitreva M."/>
        </authorList>
    </citation>
    <scope>NUCLEOTIDE SEQUENCE [LARGE SCALE GENOMIC DNA]</scope>
    <source>
        <strain evidence="4">Red Deer</strain>
    </source>
</reference>
<keyword evidence="1" id="KW-0175">Coiled coil</keyword>